<feature type="compositionally biased region" description="Pro residues" evidence="1">
    <location>
        <begin position="182"/>
        <end position="192"/>
    </location>
</feature>
<evidence type="ECO:0000313" key="3">
    <source>
        <dbReference type="Proteomes" id="UP000054988"/>
    </source>
</evidence>
<evidence type="ECO:0000256" key="1">
    <source>
        <dbReference type="SAM" id="MobiDB-lite"/>
    </source>
</evidence>
<dbReference type="Proteomes" id="UP000054988">
    <property type="component" value="Unassembled WGS sequence"/>
</dbReference>
<sequence>MPSHESVVFTPLEYSTGRVIYEAEDTDLTQRTSGYGTFKSSFSRSVVDLHQEKPRISIFHLNLDNTASDSNRQSKLEMSSPSSSPPSSTRPPRMRNRTMSCDHLTKVVHTVRSARVPKITIPCAQAVRNMVKCRTPGSSTTEPHFEIVTPVIYVPVDVKMVDDEDARASETETPQATFFPRYPEPMPVPQSAPPSMSWPRTESSSTQPSRLTKAKERSILSSPPPEISTKAKEGSLSDQSHPDLVPIPSSAPPVVFANQTSFPSESDPVPSSDPRPTTLKKPRPLPVPPVLSTSTTGNKTGKPRRCKRLGGADVYRELPPLPTA</sequence>
<gene>
    <name evidence="2" type="ORF">WG66_17444</name>
</gene>
<comment type="caution">
    <text evidence="2">The sequence shown here is derived from an EMBL/GenBank/DDBJ whole genome shotgun (WGS) entry which is preliminary data.</text>
</comment>
<feature type="region of interest" description="Disordered" evidence="1">
    <location>
        <begin position="164"/>
        <end position="324"/>
    </location>
</feature>
<dbReference type="AlphaFoldDB" id="A0A0W0F0S0"/>
<feature type="compositionally biased region" description="Low complexity" evidence="1">
    <location>
        <begin position="261"/>
        <end position="277"/>
    </location>
</feature>
<feature type="compositionally biased region" description="Low complexity" evidence="1">
    <location>
        <begin position="78"/>
        <end position="91"/>
    </location>
</feature>
<feature type="region of interest" description="Disordered" evidence="1">
    <location>
        <begin position="67"/>
        <end position="97"/>
    </location>
</feature>
<dbReference type="EMBL" id="LATX01002402">
    <property type="protein sequence ID" value="KTB29950.1"/>
    <property type="molecule type" value="Genomic_DNA"/>
</dbReference>
<name>A0A0W0F0S0_MONRR</name>
<protein>
    <submittedName>
        <fullName evidence="2">Uncharacterized protein</fullName>
    </submittedName>
</protein>
<accession>A0A0W0F0S0</accession>
<feature type="compositionally biased region" description="Polar residues" evidence="1">
    <location>
        <begin position="198"/>
        <end position="210"/>
    </location>
</feature>
<reference evidence="2 3" key="1">
    <citation type="submission" date="2015-12" db="EMBL/GenBank/DDBJ databases">
        <title>Draft genome sequence of Moniliophthora roreri, the causal agent of frosty pod rot of cacao.</title>
        <authorList>
            <person name="Aime M.C."/>
            <person name="Diaz-Valderrama J.R."/>
            <person name="Kijpornyongpan T."/>
            <person name="Phillips-Mora W."/>
        </authorList>
    </citation>
    <scope>NUCLEOTIDE SEQUENCE [LARGE SCALE GENOMIC DNA]</scope>
    <source>
        <strain evidence="2 3">MCA 2952</strain>
    </source>
</reference>
<proteinExistence type="predicted"/>
<evidence type="ECO:0000313" key="2">
    <source>
        <dbReference type="EMBL" id="KTB29950.1"/>
    </source>
</evidence>
<feature type="compositionally biased region" description="Polar residues" evidence="1">
    <location>
        <begin position="67"/>
        <end position="77"/>
    </location>
</feature>
<organism evidence="2 3">
    <name type="scientific">Moniliophthora roreri</name>
    <name type="common">Frosty pod rot fungus</name>
    <name type="synonym">Monilia roreri</name>
    <dbReference type="NCBI Taxonomy" id="221103"/>
    <lineage>
        <taxon>Eukaryota</taxon>
        <taxon>Fungi</taxon>
        <taxon>Dikarya</taxon>
        <taxon>Basidiomycota</taxon>
        <taxon>Agaricomycotina</taxon>
        <taxon>Agaricomycetes</taxon>
        <taxon>Agaricomycetidae</taxon>
        <taxon>Agaricales</taxon>
        <taxon>Marasmiineae</taxon>
        <taxon>Marasmiaceae</taxon>
        <taxon>Moniliophthora</taxon>
    </lineage>
</organism>